<dbReference type="Proteomes" id="UP000191154">
    <property type="component" value="Unassembled WGS sequence"/>
</dbReference>
<evidence type="ECO:0008006" key="4">
    <source>
        <dbReference type="Google" id="ProtNLM"/>
    </source>
</evidence>
<sequence>MIKIQKKHVKFIVPALLAIIFIVIAITFTLGSNDINKLSKISKEIISINSSLPNPKTNDNFDYDKTCDTLKKNLTSLNNINSTFKQMKFKKSSSEDIRSSLSNYINLNISLYNSALDILNNQNEDNFNDLYKQLIKYENDISQSTASSSDKGLNLSFPNNANIFFHSINKYVNDIYKSNRENDITSSQKLDFSLYLDNVVSNFSKLKEDVQPALLKIREDNRNLSILLDDINNKKSDFNKIKNDSYSVSIPSGAQNSYEALEDMLNSYEVYINNLQKSVETEINEPNSTGIDSNYDDSFDKYKSFLSYFDSFENAINDYKNK</sequence>
<reference evidence="2 3" key="1">
    <citation type="submission" date="2016-05" db="EMBL/GenBank/DDBJ databases">
        <title>Microbial solvent formation.</title>
        <authorList>
            <person name="Poehlein A."/>
            <person name="Montoya Solano J.D."/>
            <person name="Flitsch S."/>
            <person name="Krabben P."/>
            <person name="Duerre P."/>
            <person name="Daniel R."/>
        </authorList>
    </citation>
    <scope>NUCLEOTIDE SEQUENCE [LARGE SCALE GENOMIC DNA]</scope>
    <source>
        <strain evidence="2 3">L1-8</strain>
    </source>
</reference>
<dbReference type="RefSeq" id="WP_077865953.1">
    <property type="nucleotide sequence ID" value="NZ_LZYZ01000005.1"/>
</dbReference>
<dbReference type="EMBL" id="LZYZ01000005">
    <property type="protein sequence ID" value="OOM11287.1"/>
    <property type="molecule type" value="Genomic_DNA"/>
</dbReference>
<name>A0A1S8N4C7_CLOSA</name>
<comment type="caution">
    <text evidence="2">The sequence shown here is derived from an EMBL/GenBank/DDBJ whole genome shotgun (WGS) entry which is preliminary data.</text>
</comment>
<keyword evidence="1" id="KW-1133">Transmembrane helix</keyword>
<dbReference type="AlphaFoldDB" id="A0A1S8N4C7"/>
<evidence type="ECO:0000313" key="2">
    <source>
        <dbReference type="EMBL" id="OOM11287.1"/>
    </source>
</evidence>
<accession>A0A1S8N4C7</accession>
<keyword evidence="1" id="KW-0812">Transmembrane</keyword>
<evidence type="ECO:0000256" key="1">
    <source>
        <dbReference type="SAM" id="Phobius"/>
    </source>
</evidence>
<evidence type="ECO:0000313" key="3">
    <source>
        <dbReference type="Proteomes" id="UP000191154"/>
    </source>
</evidence>
<keyword evidence="1" id="KW-0472">Membrane</keyword>
<proteinExistence type="predicted"/>
<protein>
    <recommendedName>
        <fullName evidence="4">DUF3829 domain-containing protein</fullName>
    </recommendedName>
</protein>
<dbReference type="STRING" id="169679.CSACC_02520"/>
<organism evidence="2 3">
    <name type="scientific">Clostridium saccharobutylicum</name>
    <dbReference type="NCBI Taxonomy" id="169679"/>
    <lineage>
        <taxon>Bacteria</taxon>
        <taxon>Bacillati</taxon>
        <taxon>Bacillota</taxon>
        <taxon>Clostridia</taxon>
        <taxon>Eubacteriales</taxon>
        <taxon>Clostridiaceae</taxon>
        <taxon>Clostridium</taxon>
    </lineage>
</organism>
<feature type="transmembrane region" description="Helical" evidence="1">
    <location>
        <begin position="12"/>
        <end position="31"/>
    </location>
</feature>
<gene>
    <name evidence="2" type="ORF">CLOSAC_28450</name>
</gene>